<accession>A0ABP7I1I8</accession>
<feature type="transmembrane region" description="Helical" evidence="3">
    <location>
        <begin position="58"/>
        <end position="79"/>
    </location>
</feature>
<organism evidence="5 6">
    <name type="scientific">Nocardioides panacisoli</name>
    <dbReference type="NCBI Taxonomy" id="627624"/>
    <lineage>
        <taxon>Bacteria</taxon>
        <taxon>Bacillati</taxon>
        <taxon>Actinomycetota</taxon>
        <taxon>Actinomycetes</taxon>
        <taxon>Propionibacteriales</taxon>
        <taxon>Nocardioidaceae</taxon>
        <taxon>Nocardioides</taxon>
    </lineage>
</organism>
<keyword evidence="6" id="KW-1185">Reference proteome</keyword>
<keyword evidence="3" id="KW-0812">Transmembrane</keyword>
<keyword evidence="3" id="KW-0472">Membrane</keyword>
<evidence type="ECO:0000313" key="6">
    <source>
        <dbReference type="Proteomes" id="UP001501821"/>
    </source>
</evidence>
<dbReference type="Proteomes" id="UP001501821">
    <property type="component" value="Unassembled WGS sequence"/>
</dbReference>
<evidence type="ECO:0000313" key="5">
    <source>
        <dbReference type="EMBL" id="GAA3808115.1"/>
    </source>
</evidence>
<gene>
    <name evidence="5" type="ORF">GCM10022242_08820</name>
</gene>
<feature type="transmembrane region" description="Helical" evidence="3">
    <location>
        <begin position="131"/>
        <end position="154"/>
    </location>
</feature>
<proteinExistence type="inferred from homology"/>
<feature type="region of interest" description="Disordered" evidence="2">
    <location>
        <begin position="439"/>
        <end position="482"/>
    </location>
</feature>
<keyword evidence="3" id="KW-1133">Transmembrane helix</keyword>
<evidence type="ECO:0000259" key="4">
    <source>
        <dbReference type="Pfam" id="PF03816"/>
    </source>
</evidence>
<protein>
    <recommendedName>
        <fullName evidence="4">Cell envelope-related transcriptional attenuator domain-containing protein</fullName>
    </recommendedName>
</protein>
<comment type="caution">
    <text evidence="5">The sequence shown here is derived from an EMBL/GenBank/DDBJ whole genome shotgun (WGS) entry which is preliminary data.</text>
</comment>
<reference evidence="6" key="1">
    <citation type="journal article" date="2019" name="Int. J. Syst. Evol. Microbiol.">
        <title>The Global Catalogue of Microorganisms (GCM) 10K type strain sequencing project: providing services to taxonomists for standard genome sequencing and annotation.</title>
        <authorList>
            <consortium name="The Broad Institute Genomics Platform"/>
            <consortium name="The Broad Institute Genome Sequencing Center for Infectious Disease"/>
            <person name="Wu L."/>
            <person name="Ma J."/>
        </authorList>
    </citation>
    <scope>NUCLEOTIDE SEQUENCE [LARGE SCALE GENOMIC DNA]</scope>
    <source>
        <strain evidence="6">JCM 16953</strain>
    </source>
</reference>
<dbReference type="Pfam" id="PF03816">
    <property type="entry name" value="LytR_cpsA_psr"/>
    <property type="match status" value="1"/>
</dbReference>
<evidence type="ECO:0000256" key="1">
    <source>
        <dbReference type="ARBA" id="ARBA00006068"/>
    </source>
</evidence>
<comment type="similarity">
    <text evidence="1">Belongs to the LytR/CpsA/Psr (LCP) family.</text>
</comment>
<dbReference type="RefSeq" id="WP_344772690.1">
    <property type="nucleotide sequence ID" value="NZ_BAABAH010000002.1"/>
</dbReference>
<dbReference type="InterPro" id="IPR004474">
    <property type="entry name" value="LytR_CpsA_psr"/>
</dbReference>
<dbReference type="PANTHER" id="PTHR33392:SF6">
    <property type="entry name" value="POLYISOPRENYL-TEICHOIC ACID--PEPTIDOGLYCAN TEICHOIC ACID TRANSFERASE TAGU"/>
    <property type="match status" value="1"/>
</dbReference>
<evidence type="ECO:0000256" key="3">
    <source>
        <dbReference type="SAM" id="Phobius"/>
    </source>
</evidence>
<feature type="domain" description="Cell envelope-related transcriptional attenuator" evidence="4">
    <location>
        <begin position="195"/>
        <end position="366"/>
    </location>
</feature>
<dbReference type="NCBIfam" id="TIGR00350">
    <property type="entry name" value="lytR_cpsA_psr"/>
    <property type="match status" value="1"/>
</dbReference>
<sequence length="482" mass="51828">MVDLSSPSGNAGGARPRSLVEDRAARVRFRRALAYMAMTLVAPGSAQLLAGNRKVGRVALRIWVGLVVVGVLLMTISYFDHGFALRLAFKPTLLLFARLGLMAGAIAWAALFVDAWRLGQPLTLRMEHRRWAVGVNGVLCFGVAGTLLFGAHLVGVQRDFVIAMFGDGDVTGAHDGRYNVLLVGGDSGASRWGLRTDSLTLASIDADTGRTVLIGLPRNMTNFPFKDGSVMDQQFPDGFDCDDCYLNGVNTWVGDHQDLFKGSDDPGMDATISAVEGITGLEVNYWAMVDLQGFRDLANAVGGVTINVRQPIAIGPTGDVTGYIEPGRQKLSGDTLLWYARSRATSDDYSRMARQKCVMNAMLQQLSPQTVLTHFEQLTKASEGTLSTDLPASEVGRFMDLAMKARNQKISTLSLVPPLVNTADPDISLIQDKIQETIDKAEGDGPAPSKHAKKPKDMNEGSYGSYADGYTANDTGDLGAAC</sequence>
<name>A0ABP7I1I8_9ACTN</name>
<feature type="transmembrane region" description="Helical" evidence="3">
    <location>
        <begin position="32"/>
        <end position="51"/>
    </location>
</feature>
<dbReference type="EMBL" id="BAABAH010000002">
    <property type="protein sequence ID" value="GAA3808115.1"/>
    <property type="molecule type" value="Genomic_DNA"/>
</dbReference>
<dbReference type="PANTHER" id="PTHR33392">
    <property type="entry name" value="POLYISOPRENYL-TEICHOIC ACID--PEPTIDOGLYCAN TEICHOIC ACID TRANSFERASE TAGU"/>
    <property type="match status" value="1"/>
</dbReference>
<dbReference type="Gene3D" id="3.40.630.190">
    <property type="entry name" value="LCP protein"/>
    <property type="match status" value="1"/>
</dbReference>
<dbReference type="InterPro" id="IPR050922">
    <property type="entry name" value="LytR/CpsA/Psr_CW_biosynth"/>
</dbReference>
<feature type="transmembrane region" description="Helical" evidence="3">
    <location>
        <begin position="99"/>
        <end position="119"/>
    </location>
</feature>
<evidence type="ECO:0000256" key="2">
    <source>
        <dbReference type="SAM" id="MobiDB-lite"/>
    </source>
</evidence>